<evidence type="ECO:0000256" key="3">
    <source>
        <dbReference type="ARBA" id="ARBA00023125"/>
    </source>
</evidence>
<dbReference type="PANTHER" id="PTHR30055">
    <property type="entry name" value="HTH-TYPE TRANSCRIPTIONAL REGULATOR RUTR"/>
    <property type="match status" value="1"/>
</dbReference>
<dbReference type="PANTHER" id="PTHR30055:SF151">
    <property type="entry name" value="TRANSCRIPTIONAL REGULATORY PROTEIN"/>
    <property type="match status" value="1"/>
</dbReference>
<dbReference type="AlphaFoldDB" id="A0A100VXF5"/>
<feature type="domain" description="Tetracycline repressor TetR C-terminal" evidence="5">
    <location>
        <begin position="82"/>
        <end position="209"/>
    </location>
</feature>
<proteinExistence type="predicted"/>
<dbReference type="InterPro" id="IPR004111">
    <property type="entry name" value="Repressor_TetR_C"/>
</dbReference>
<comment type="caution">
    <text evidence="6">The sequence shown here is derived from an EMBL/GenBank/DDBJ whole genome shotgun (WGS) entry which is preliminary data.</text>
</comment>
<keyword evidence="4" id="KW-0804">Transcription</keyword>
<dbReference type="STRING" id="146020.RMCB_1829"/>
<evidence type="ECO:0000256" key="4">
    <source>
        <dbReference type="ARBA" id="ARBA00023163"/>
    </source>
</evidence>
<evidence type="ECO:0000256" key="2">
    <source>
        <dbReference type="ARBA" id="ARBA00023015"/>
    </source>
</evidence>
<dbReference type="EMBL" id="BCSX01000019">
    <property type="protein sequence ID" value="GAS87733.1"/>
    <property type="molecule type" value="Genomic_DNA"/>
</dbReference>
<dbReference type="Proteomes" id="UP000069620">
    <property type="component" value="Unassembled WGS sequence"/>
</dbReference>
<dbReference type="SUPFAM" id="SSF48498">
    <property type="entry name" value="Tetracyclin repressor-like, C-terminal domain"/>
    <property type="match status" value="1"/>
</dbReference>
<dbReference type="Pfam" id="PF02909">
    <property type="entry name" value="TetR_C_1"/>
    <property type="match status" value="1"/>
</dbReference>
<dbReference type="SUPFAM" id="SSF46689">
    <property type="entry name" value="Homeodomain-like"/>
    <property type="match status" value="1"/>
</dbReference>
<keyword evidence="2" id="KW-0805">Transcription regulation</keyword>
<dbReference type="GO" id="GO:0046677">
    <property type="term" value="P:response to antibiotic"/>
    <property type="evidence" value="ECO:0007669"/>
    <property type="project" value="InterPro"/>
</dbReference>
<dbReference type="Gene3D" id="1.10.357.10">
    <property type="entry name" value="Tetracycline Repressor, domain 2"/>
    <property type="match status" value="1"/>
</dbReference>
<name>A0A100VXF5_9MYCO</name>
<dbReference type="OrthoDB" id="3432043at2"/>
<accession>A0A100VXF5</accession>
<dbReference type="InterPro" id="IPR050109">
    <property type="entry name" value="HTH-type_TetR-like_transc_reg"/>
</dbReference>
<dbReference type="GO" id="GO:0000976">
    <property type="term" value="F:transcription cis-regulatory region binding"/>
    <property type="evidence" value="ECO:0007669"/>
    <property type="project" value="TreeGrafter"/>
</dbReference>
<gene>
    <name evidence="6" type="ORF">RMCB_1829</name>
</gene>
<evidence type="ECO:0000259" key="5">
    <source>
        <dbReference type="Pfam" id="PF02909"/>
    </source>
</evidence>
<evidence type="ECO:0000313" key="7">
    <source>
        <dbReference type="Proteomes" id="UP000069620"/>
    </source>
</evidence>
<dbReference type="GO" id="GO:0045892">
    <property type="term" value="P:negative regulation of DNA-templated transcription"/>
    <property type="evidence" value="ECO:0007669"/>
    <property type="project" value="InterPro"/>
</dbReference>
<sequence length="217" mass="23273">MREAKRPAGRPRTKLLDREKITAAAFELFSDGEDFTMAQLAEKLGVRPPALYNHVRDRRALVNLVRTEVAARIDTSSFADHEWDAAIVPWARSYRTAFATSPQLIAQLAVVPIDGTEASIQGYETITRCMLRGGWPEASIVPVIVALESFIIGSSLDVLAAPGNLDPVGDEERVPAFAAALAASRDSATVMADAAFEVGLEALIAGLRLTLASLKAG</sequence>
<dbReference type="RefSeq" id="WP_062828510.1">
    <property type="nucleotide sequence ID" value="NZ_BCSX01000019.1"/>
</dbReference>
<dbReference type="GO" id="GO:0003700">
    <property type="term" value="F:DNA-binding transcription factor activity"/>
    <property type="evidence" value="ECO:0007669"/>
    <property type="project" value="TreeGrafter"/>
</dbReference>
<dbReference type="InterPro" id="IPR036271">
    <property type="entry name" value="Tet_transcr_reg_TetR-rel_C_sf"/>
</dbReference>
<dbReference type="InterPro" id="IPR003012">
    <property type="entry name" value="Tet_transcr_reg_TetR"/>
</dbReference>
<reference evidence="7" key="2">
    <citation type="submission" date="2016-02" db="EMBL/GenBank/DDBJ databases">
        <title>Draft genome sequence of five rapidly growing Mycobacterium species.</title>
        <authorList>
            <person name="Katahira K."/>
            <person name="Gotou Y."/>
            <person name="Iida K."/>
            <person name="Ogura Y."/>
            <person name="Hayashi T."/>
        </authorList>
    </citation>
    <scope>NUCLEOTIDE SEQUENCE [LARGE SCALE GENOMIC DNA]</scope>
    <source>
        <strain evidence="7">JCM15654</strain>
    </source>
</reference>
<keyword evidence="3" id="KW-0238">DNA-binding</keyword>
<evidence type="ECO:0000313" key="6">
    <source>
        <dbReference type="EMBL" id="GAS87733.1"/>
    </source>
</evidence>
<dbReference type="InterPro" id="IPR009057">
    <property type="entry name" value="Homeodomain-like_sf"/>
</dbReference>
<protein>
    <submittedName>
        <fullName evidence="6">Tetracycline repressor protein class E</fullName>
    </submittedName>
</protein>
<organism evidence="6 7">
    <name type="scientific">Mycolicibacterium brisbanense</name>
    <dbReference type="NCBI Taxonomy" id="146020"/>
    <lineage>
        <taxon>Bacteria</taxon>
        <taxon>Bacillati</taxon>
        <taxon>Actinomycetota</taxon>
        <taxon>Actinomycetes</taxon>
        <taxon>Mycobacteriales</taxon>
        <taxon>Mycobacteriaceae</taxon>
        <taxon>Mycolicibacterium</taxon>
    </lineage>
</organism>
<reference evidence="7" key="1">
    <citation type="journal article" date="2016" name="Genome Announc.">
        <title>Draft Genome Sequences of Five Rapidly Growing Mycobacterium Species, M. thermoresistibile, M. fortuitum subsp. acetamidolyticum, M. canariasense, M. brisbanense, and M. novocastrense.</title>
        <authorList>
            <person name="Katahira K."/>
            <person name="Ogura Y."/>
            <person name="Gotoh Y."/>
            <person name="Hayashi T."/>
        </authorList>
    </citation>
    <scope>NUCLEOTIDE SEQUENCE [LARGE SCALE GENOMIC DNA]</scope>
    <source>
        <strain evidence="7">JCM15654</strain>
    </source>
</reference>
<dbReference type="PRINTS" id="PR00400">
    <property type="entry name" value="TETREPRESSOR"/>
</dbReference>
<evidence type="ECO:0000256" key="1">
    <source>
        <dbReference type="ARBA" id="ARBA00022491"/>
    </source>
</evidence>
<keyword evidence="1" id="KW-0678">Repressor</keyword>
<keyword evidence="7" id="KW-1185">Reference proteome</keyword>